<dbReference type="GO" id="GO:0022857">
    <property type="term" value="F:transmembrane transporter activity"/>
    <property type="evidence" value="ECO:0007669"/>
    <property type="project" value="TreeGrafter"/>
</dbReference>
<evidence type="ECO:0000313" key="2">
    <source>
        <dbReference type="EMBL" id="OYO19807.1"/>
    </source>
</evidence>
<proteinExistence type="predicted"/>
<dbReference type="AlphaFoldDB" id="A0A255GVY6"/>
<dbReference type="Pfam" id="PF00005">
    <property type="entry name" value="ABC_tran"/>
    <property type="match status" value="1"/>
</dbReference>
<comment type="caution">
    <text evidence="2">The sequence shown here is derived from an EMBL/GenBank/DDBJ whole genome shotgun (WGS) entry which is preliminary data.</text>
</comment>
<dbReference type="GO" id="GO:0005524">
    <property type="term" value="F:ATP binding"/>
    <property type="evidence" value="ECO:0007669"/>
    <property type="project" value="InterPro"/>
</dbReference>
<dbReference type="GO" id="GO:0016887">
    <property type="term" value="F:ATP hydrolysis activity"/>
    <property type="evidence" value="ECO:0007669"/>
    <property type="project" value="InterPro"/>
</dbReference>
<organism evidence="2 3">
    <name type="scientific">Enemella dayhoffiae</name>
    <dbReference type="NCBI Taxonomy" id="2016507"/>
    <lineage>
        <taxon>Bacteria</taxon>
        <taxon>Bacillati</taxon>
        <taxon>Actinomycetota</taxon>
        <taxon>Actinomycetes</taxon>
        <taxon>Propionibacteriales</taxon>
        <taxon>Propionibacteriaceae</taxon>
        <taxon>Enemella</taxon>
    </lineage>
</organism>
<dbReference type="Proteomes" id="UP000216311">
    <property type="component" value="Unassembled WGS sequence"/>
</dbReference>
<dbReference type="InterPro" id="IPR003439">
    <property type="entry name" value="ABC_transporter-like_ATP-bd"/>
</dbReference>
<dbReference type="PANTHER" id="PTHR24220">
    <property type="entry name" value="IMPORT ATP-BINDING PROTEIN"/>
    <property type="match status" value="1"/>
</dbReference>
<dbReference type="GO" id="GO:0005886">
    <property type="term" value="C:plasma membrane"/>
    <property type="evidence" value="ECO:0007669"/>
    <property type="project" value="TreeGrafter"/>
</dbReference>
<evidence type="ECO:0000259" key="1">
    <source>
        <dbReference type="Pfam" id="PF00005"/>
    </source>
</evidence>
<sequence length="249" mass="26238">MPDPEAPVSTSNPPGVAVRWPAAACESAGADAGELLERVGLGPEHLRRRTGELSGGQQRRVALARALARRPGLLLLARGSAPRRRRSARAGTGRPLALPAVRQRQRVALARGLGVRLVTHDEAVVQRCAEVVRLGWAAGSGVRRPQGSLDRGDPPGAEALRIGQPLHQRPDRSRFVALVADRRHDQLATVRDGPGQVGGGAVERGGQLTGPVGVDHLGTTMPQLFPRQAQHLGPALVTGAVPGQGVRQR</sequence>
<accession>A0A255GVY6</accession>
<feature type="domain" description="ABC transporter" evidence="1">
    <location>
        <begin position="29"/>
        <end position="76"/>
    </location>
</feature>
<gene>
    <name evidence="2" type="ORF">CGZ93_12645</name>
</gene>
<dbReference type="InterPro" id="IPR027417">
    <property type="entry name" value="P-loop_NTPase"/>
</dbReference>
<dbReference type="SUPFAM" id="SSF52540">
    <property type="entry name" value="P-loop containing nucleoside triphosphate hydrolases"/>
    <property type="match status" value="1"/>
</dbReference>
<keyword evidence="3" id="KW-1185">Reference proteome</keyword>
<reference evidence="2 3" key="1">
    <citation type="submission" date="2017-07" db="EMBL/GenBank/DDBJ databases">
        <title>Draft whole genome sequences of clinical Proprionibacteriaceae strains.</title>
        <authorList>
            <person name="Bernier A.-M."/>
            <person name="Bernard K."/>
            <person name="Domingo M.-C."/>
        </authorList>
    </citation>
    <scope>NUCLEOTIDE SEQUENCE [LARGE SCALE GENOMIC DNA]</scope>
    <source>
        <strain evidence="2 3">NML 130396</strain>
    </source>
</reference>
<name>A0A255GVY6_9ACTN</name>
<evidence type="ECO:0000313" key="3">
    <source>
        <dbReference type="Proteomes" id="UP000216311"/>
    </source>
</evidence>
<dbReference type="Gene3D" id="3.40.50.300">
    <property type="entry name" value="P-loop containing nucleotide triphosphate hydrolases"/>
    <property type="match status" value="1"/>
</dbReference>
<protein>
    <recommendedName>
        <fullName evidence="1">ABC transporter domain-containing protein</fullName>
    </recommendedName>
</protein>
<dbReference type="EMBL" id="NMVQ01000029">
    <property type="protein sequence ID" value="OYO19807.1"/>
    <property type="molecule type" value="Genomic_DNA"/>
</dbReference>
<dbReference type="InterPro" id="IPR015854">
    <property type="entry name" value="ABC_transpr_LolD-like"/>
</dbReference>